<dbReference type="InterPro" id="IPR029787">
    <property type="entry name" value="Nucleotide_cyclase"/>
</dbReference>
<dbReference type="Pfam" id="PF00211">
    <property type="entry name" value="Guanylate_cyc"/>
    <property type="match status" value="1"/>
</dbReference>
<feature type="transmembrane region" description="Helical" evidence="2">
    <location>
        <begin position="48"/>
        <end position="73"/>
    </location>
</feature>
<reference evidence="5 6" key="1">
    <citation type="journal article" date="2013" name="Int. J. Syst. Evol. Microbiol.">
        <title>Azospirillum humicireducens sp. nov., a nitrogen-fixing bacterium isolated from a microbial fuel cell.</title>
        <authorList>
            <person name="Zhou S."/>
            <person name="Han L."/>
            <person name="Wang Y."/>
            <person name="Yang G."/>
            <person name="Zhuang L."/>
            <person name="Hu P."/>
        </authorList>
    </citation>
    <scope>NUCLEOTIDE SEQUENCE [LARGE SCALE GENOMIC DNA]</scope>
    <source>
        <strain evidence="5 6">SgZ-5</strain>
    </source>
</reference>
<dbReference type="OrthoDB" id="9762462at2"/>
<dbReference type="InterPro" id="IPR001054">
    <property type="entry name" value="A/G_cyclase"/>
</dbReference>
<dbReference type="InterPro" id="IPR003660">
    <property type="entry name" value="HAMP_dom"/>
</dbReference>
<dbReference type="GO" id="GO:0004016">
    <property type="term" value="F:adenylate cyclase activity"/>
    <property type="evidence" value="ECO:0007669"/>
    <property type="project" value="UniProtKB-ARBA"/>
</dbReference>
<keyword evidence="6" id="KW-1185">Reference proteome</keyword>
<dbReference type="SUPFAM" id="SSF55073">
    <property type="entry name" value="Nucleotide cyclase"/>
    <property type="match status" value="1"/>
</dbReference>
<dbReference type="GO" id="GO:0016020">
    <property type="term" value="C:membrane"/>
    <property type="evidence" value="ECO:0007669"/>
    <property type="project" value="InterPro"/>
</dbReference>
<dbReference type="EMBL" id="CP015285">
    <property type="protein sequence ID" value="ANC92531.1"/>
    <property type="molecule type" value="Genomic_DNA"/>
</dbReference>
<feature type="domain" description="HAMP" evidence="4">
    <location>
        <begin position="374"/>
        <end position="428"/>
    </location>
</feature>
<keyword evidence="2" id="KW-1133">Transmembrane helix</keyword>
<dbReference type="PROSITE" id="PS50885">
    <property type="entry name" value="HAMP"/>
    <property type="match status" value="1"/>
</dbReference>
<dbReference type="SMART" id="SM00044">
    <property type="entry name" value="CYCc"/>
    <property type="match status" value="1"/>
</dbReference>
<dbReference type="PANTHER" id="PTHR43081">
    <property type="entry name" value="ADENYLATE CYCLASE, TERMINAL-DIFFERENTIATION SPECIFIC-RELATED"/>
    <property type="match status" value="1"/>
</dbReference>
<dbReference type="Gene3D" id="6.10.340.10">
    <property type="match status" value="1"/>
</dbReference>
<name>A0A168Y9V6_9PROT</name>
<gene>
    <name evidence="5" type="ORF">A6A40_11830</name>
</gene>
<evidence type="ECO:0000256" key="2">
    <source>
        <dbReference type="SAM" id="Phobius"/>
    </source>
</evidence>
<organism evidence="5 6">
    <name type="scientific">Azospirillum humicireducens</name>
    <dbReference type="NCBI Taxonomy" id="1226968"/>
    <lineage>
        <taxon>Bacteria</taxon>
        <taxon>Pseudomonadati</taxon>
        <taxon>Pseudomonadota</taxon>
        <taxon>Alphaproteobacteria</taxon>
        <taxon>Rhodospirillales</taxon>
        <taxon>Azospirillaceae</taxon>
        <taxon>Azospirillum</taxon>
    </lineage>
</organism>
<evidence type="ECO:0000259" key="4">
    <source>
        <dbReference type="PROSITE" id="PS50885"/>
    </source>
</evidence>
<evidence type="ECO:0000256" key="1">
    <source>
        <dbReference type="SAM" id="MobiDB-lite"/>
    </source>
</evidence>
<dbReference type="Proteomes" id="UP000077405">
    <property type="component" value="Chromosome"/>
</dbReference>
<dbReference type="GO" id="GO:0009190">
    <property type="term" value="P:cyclic nucleotide biosynthetic process"/>
    <property type="evidence" value="ECO:0007669"/>
    <property type="project" value="InterPro"/>
</dbReference>
<sequence>MPDSPSARVQLPLPAPAPAAKRAGQAGSKTRATLAPEPARRRRLRLPIAAVLVAGFGSLMLAAVASVLILGLVSASTNTFALLNDKADLALAGVEVRVRHQLDPAREMARFVAGLVERGDLRAIDGTAMTDTLRGALAGAPDVTGLAFIRPDLTGVRVARLNGDLIAEPFDMQGGSDIPPEVLDGPNRSAATWADPRWLKEAQNSFLTLYQPVRRDGRYLGQVAVGVSLGDLSRFLSVLYVEQGLNAFVLYDQTHVLAHPALVGRSFDFSGKLDGPPLPRIDQVDDPALAALWTSGVPVQSLKKRVEARGVRVLGSDYMFLTRSMAGYGQQDWIIGIGYRDGEMGVEIRRLYITGAVGLAILLVSVGVALLVGRRISRQVARLAEAADRVRAFEFRTIADLPDSRLREMARAATAFNAMVAGLRWFETYVPKALVLRLMRQRETEGGLDSVQREVTVMFTDIRGFSRMAEHMAAADTAALLNEHFTLLAACIEAEGGTVDKFIGDSLMAFWGAPEAQEDHAVRALRAALAIHHAIRADNRRRVAAGRAPIHVRVGLHSGPVVVGNIGSDSRINYTIVGDTVNVAARIEELSGGLQGDAEVIVLTSGVTAAKGKDAVPLVRQGGRSLRGRTGMTELWRLVPEDERKDVAKAAAPTGGTAPPFPAPSPGGGEGIKPVLAGKDTP</sequence>
<dbReference type="CDD" id="cd07302">
    <property type="entry name" value="CHD"/>
    <property type="match status" value="1"/>
</dbReference>
<dbReference type="PANTHER" id="PTHR43081:SF1">
    <property type="entry name" value="ADENYLATE CYCLASE, TERMINAL-DIFFERENTIATION SPECIFIC"/>
    <property type="match status" value="1"/>
</dbReference>
<dbReference type="AlphaFoldDB" id="A0A168Y9V6"/>
<proteinExistence type="predicted"/>
<dbReference type="KEGG" id="ahu:A6A40_11830"/>
<keyword evidence="2" id="KW-0472">Membrane</keyword>
<dbReference type="Gene3D" id="3.30.450.20">
    <property type="entry name" value="PAS domain"/>
    <property type="match status" value="1"/>
</dbReference>
<dbReference type="Gene3D" id="3.30.70.1230">
    <property type="entry name" value="Nucleotide cyclase"/>
    <property type="match status" value="1"/>
</dbReference>
<feature type="compositionally biased region" description="Low complexity" evidence="1">
    <location>
        <begin position="649"/>
        <end position="658"/>
    </location>
</feature>
<dbReference type="GO" id="GO:0035556">
    <property type="term" value="P:intracellular signal transduction"/>
    <property type="evidence" value="ECO:0007669"/>
    <property type="project" value="InterPro"/>
</dbReference>
<evidence type="ECO:0000313" key="5">
    <source>
        <dbReference type="EMBL" id="ANC92531.1"/>
    </source>
</evidence>
<feature type="transmembrane region" description="Helical" evidence="2">
    <location>
        <begin position="351"/>
        <end position="372"/>
    </location>
</feature>
<feature type="region of interest" description="Disordered" evidence="1">
    <location>
        <begin position="1"/>
        <end position="38"/>
    </location>
</feature>
<keyword evidence="2" id="KW-0812">Transmembrane</keyword>
<accession>A0A168Y9V6</accession>
<feature type="region of interest" description="Disordered" evidence="1">
    <location>
        <begin position="646"/>
        <end position="682"/>
    </location>
</feature>
<evidence type="ECO:0000259" key="3">
    <source>
        <dbReference type="PROSITE" id="PS50125"/>
    </source>
</evidence>
<evidence type="ECO:0000313" key="6">
    <source>
        <dbReference type="Proteomes" id="UP000077405"/>
    </source>
</evidence>
<protein>
    <submittedName>
        <fullName evidence="5">Adenylate/guanylate cyclase domain-containing protein</fullName>
    </submittedName>
</protein>
<dbReference type="InterPro" id="IPR050697">
    <property type="entry name" value="Adenylyl/Guanylyl_Cyclase_3/4"/>
</dbReference>
<dbReference type="STRING" id="1226968.A6A40_11830"/>
<dbReference type="Pfam" id="PF00672">
    <property type="entry name" value="HAMP"/>
    <property type="match status" value="1"/>
</dbReference>
<feature type="domain" description="Guanylate cyclase" evidence="3">
    <location>
        <begin position="456"/>
        <end position="588"/>
    </location>
</feature>
<dbReference type="PROSITE" id="PS50125">
    <property type="entry name" value="GUANYLATE_CYCLASE_2"/>
    <property type="match status" value="1"/>
</dbReference>